<dbReference type="InterPro" id="IPR003594">
    <property type="entry name" value="HATPase_dom"/>
</dbReference>
<name>A0ABD5VEW2_9EURY</name>
<comment type="caution">
    <text evidence="8">The sequence shown here is derived from an EMBL/GenBank/DDBJ whole genome shotgun (WGS) entry which is preliminary data.</text>
</comment>
<feature type="domain" description="PAS" evidence="7">
    <location>
        <begin position="119"/>
        <end position="171"/>
    </location>
</feature>
<protein>
    <recommendedName>
        <fullName evidence="2">histidine kinase</fullName>
        <ecNumber evidence="2">2.7.13.3</ecNumber>
    </recommendedName>
</protein>
<dbReference type="InterPro" id="IPR000014">
    <property type="entry name" value="PAS"/>
</dbReference>
<evidence type="ECO:0000256" key="4">
    <source>
        <dbReference type="ARBA" id="ARBA00022679"/>
    </source>
</evidence>
<keyword evidence="4" id="KW-0808">Transferase</keyword>
<dbReference type="Gene3D" id="3.30.450.20">
    <property type="entry name" value="PAS domain"/>
    <property type="match status" value="2"/>
</dbReference>
<dbReference type="InterPro" id="IPR013656">
    <property type="entry name" value="PAS_4"/>
</dbReference>
<dbReference type="CDD" id="cd00130">
    <property type="entry name" value="PAS"/>
    <property type="match status" value="2"/>
</dbReference>
<dbReference type="InterPro" id="IPR005467">
    <property type="entry name" value="His_kinase_dom"/>
</dbReference>
<keyword evidence="5" id="KW-0418">Kinase</keyword>
<evidence type="ECO:0000259" key="6">
    <source>
        <dbReference type="PROSITE" id="PS50109"/>
    </source>
</evidence>
<organism evidence="8 9">
    <name type="scientific">Halorubellus litoreus</name>
    <dbReference type="NCBI Taxonomy" id="755308"/>
    <lineage>
        <taxon>Archaea</taxon>
        <taxon>Methanobacteriati</taxon>
        <taxon>Methanobacteriota</taxon>
        <taxon>Stenosarchaea group</taxon>
        <taxon>Halobacteria</taxon>
        <taxon>Halobacteriales</taxon>
        <taxon>Halorubellaceae</taxon>
        <taxon>Halorubellus</taxon>
    </lineage>
</organism>
<dbReference type="NCBIfam" id="TIGR00229">
    <property type="entry name" value="sensory_box"/>
    <property type="match status" value="1"/>
</dbReference>
<dbReference type="SMART" id="SM00387">
    <property type="entry name" value="HATPase_c"/>
    <property type="match status" value="1"/>
</dbReference>
<dbReference type="SUPFAM" id="SSF55781">
    <property type="entry name" value="GAF domain-like"/>
    <property type="match status" value="1"/>
</dbReference>
<dbReference type="InterPro" id="IPR035965">
    <property type="entry name" value="PAS-like_dom_sf"/>
</dbReference>
<reference evidence="8 9" key="1">
    <citation type="journal article" date="2019" name="Int. J. Syst. Evol. Microbiol.">
        <title>The Global Catalogue of Microorganisms (GCM) 10K type strain sequencing project: providing services to taxonomists for standard genome sequencing and annotation.</title>
        <authorList>
            <consortium name="The Broad Institute Genomics Platform"/>
            <consortium name="The Broad Institute Genome Sequencing Center for Infectious Disease"/>
            <person name="Wu L."/>
            <person name="Ma J."/>
        </authorList>
    </citation>
    <scope>NUCLEOTIDE SEQUENCE [LARGE SCALE GENOMIC DNA]</scope>
    <source>
        <strain evidence="8 9">GX26</strain>
    </source>
</reference>
<dbReference type="EMBL" id="JBHSXN010000002">
    <property type="protein sequence ID" value="MFC6953408.1"/>
    <property type="molecule type" value="Genomic_DNA"/>
</dbReference>
<dbReference type="InterPro" id="IPR052162">
    <property type="entry name" value="Sensor_kinase/Photoreceptor"/>
</dbReference>
<dbReference type="PANTHER" id="PTHR43304">
    <property type="entry name" value="PHYTOCHROME-LIKE PROTEIN CPH1"/>
    <property type="match status" value="1"/>
</dbReference>
<evidence type="ECO:0000256" key="1">
    <source>
        <dbReference type="ARBA" id="ARBA00000085"/>
    </source>
</evidence>
<dbReference type="SMART" id="SM00091">
    <property type="entry name" value="PAS"/>
    <property type="match status" value="2"/>
</dbReference>
<evidence type="ECO:0000313" key="9">
    <source>
        <dbReference type="Proteomes" id="UP001596395"/>
    </source>
</evidence>
<proteinExistence type="predicted"/>
<dbReference type="Pfam" id="PF08448">
    <property type="entry name" value="PAS_4"/>
    <property type="match status" value="2"/>
</dbReference>
<accession>A0ABD5VEW2</accession>
<feature type="domain" description="Histidine kinase" evidence="6">
    <location>
        <begin position="448"/>
        <end position="614"/>
    </location>
</feature>
<dbReference type="PROSITE" id="PS50109">
    <property type="entry name" value="HIS_KIN"/>
    <property type="match status" value="1"/>
</dbReference>
<dbReference type="PANTHER" id="PTHR43304:SF1">
    <property type="entry name" value="PAC DOMAIN-CONTAINING PROTEIN"/>
    <property type="match status" value="1"/>
</dbReference>
<dbReference type="SUPFAM" id="SSF55874">
    <property type="entry name" value="ATPase domain of HSP90 chaperone/DNA topoisomerase II/histidine kinase"/>
    <property type="match status" value="1"/>
</dbReference>
<dbReference type="InterPro" id="IPR003018">
    <property type="entry name" value="GAF"/>
</dbReference>
<evidence type="ECO:0000256" key="5">
    <source>
        <dbReference type="ARBA" id="ARBA00022777"/>
    </source>
</evidence>
<feature type="domain" description="PAS" evidence="7">
    <location>
        <begin position="13"/>
        <end position="76"/>
    </location>
</feature>
<keyword evidence="3" id="KW-0597">Phosphoprotein</keyword>
<comment type="catalytic activity">
    <reaction evidence="1">
        <text>ATP + protein L-histidine = ADP + protein N-phospho-L-histidine.</text>
        <dbReference type="EC" id="2.7.13.3"/>
    </reaction>
</comment>
<dbReference type="EC" id="2.7.13.3" evidence="2"/>
<dbReference type="InterPro" id="IPR029016">
    <property type="entry name" value="GAF-like_dom_sf"/>
</dbReference>
<dbReference type="Pfam" id="PF13185">
    <property type="entry name" value="GAF_2"/>
    <property type="match status" value="1"/>
</dbReference>
<dbReference type="RefSeq" id="WP_336350368.1">
    <property type="nucleotide sequence ID" value="NZ_JAZAQL010000002.1"/>
</dbReference>
<keyword evidence="9" id="KW-1185">Reference proteome</keyword>
<dbReference type="InterPro" id="IPR036890">
    <property type="entry name" value="HATPase_C_sf"/>
</dbReference>
<dbReference type="Gene3D" id="3.30.450.40">
    <property type="match status" value="1"/>
</dbReference>
<evidence type="ECO:0000259" key="7">
    <source>
        <dbReference type="PROSITE" id="PS50112"/>
    </source>
</evidence>
<dbReference type="Gene3D" id="3.30.565.10">
    <property type="entry name" value="Histidine kinase-like ATPase, C-terminal domain"/>
    <property type="match status" value="1"/>
</dbReference>
<dbReference type="SUPFAM" id="SSF55785">
    <property type="entry name" value="PYP-like sensor domain (PAS domain)"/>
    <property type="match status" value="2"/>
</dbReference>
<dbReference type="AlphaFoldDB" id="A0ABD5VEW2"/>
<dbReference type="Proteomes" id="UP001596395">
    <property type="component" value="Unassembled WGS sequence"/>
</dbReference>
<evidence type="ECO:0000256" key="3">
    <source>
        <dbReference type="ARBA" id="ARBA00022553"/>
    </source>
</evidence>
<dbReference type="PROSITE" id="PS50112">
    <property type="entry name" value="PAS"/>
    <property type="match status" value="2"/>
</dbReference>
<evidence type="ECO:0000256" key="2">
    <source>
        <dbReference type="ARBA" id="ARBA00012438"/>
    </source>
</evidence>
<dbReference type="Pfam" id="PF02518">
    <property type="entry name" value="HATPase_c"/>
    <property type="match status" value="1"/>
</dbReference>
<evidence type="ECO:0000313" key="8">
    <source>
        <dbReference type="EMBL" id="MFC6953408.1"/>
    </source>
</evidence>
<gene>
    <name evidence="8" type="ORF">ACFQGB_11090</name>
</gene>
<sequence length="619" mass="68493">MSETPVPDPSEPVLDRVEDVFFALDTDWRFTYLNDRAESLLWRSREDLLGRVMWDEFPETVETQFPESFHEAMETGDPVAFDVYHKPLNTWFEARAYPGDHGLSVFMQDVTDRRTRKRKLDEHARVVEAVNDGVIVVDTDNHVASVNEAIEDALSTDRESLVGEHVDRLHELAAVDARSTTKLGQAVEAIRRGDTSFERFELSFRGDAGDERIGEVRMVPLDEHRERVAGVVRDVTDQREYERVVERLHDVTRWLFQAEDAPEICSVATHATGKLLGLPISGVWLIDDERGVLDPIAATAGAHEELGGLPQFPEGDGLVWEVYRDGEPRLFDDVHDHDGRFNEDTPLHAEIVAPLGAHGVVMTGALEPDAFDEADLELVSLLAENTTAALDRMDREQLLDERRASLEEQRERLGAVADILSEDLQAHLETAADDLASVSAASEGAPTETLNRAEALVDDILEFAKDSATLGSRESVGFESALADALDGSLADDMTVYLEFEGSLRADRDRLVHMLETFFNDIHSRAQDAGATVRIGPERAADGRPDGFYILDDAAEIPETEFDRVFEPQGSSDAGVGLGLPVARQIAQAHGWDVDVTTGDPGGTRFSITSAPTFTVDRE</sequence>
<dbReference type="SMART" id="SM00065">
    <property type="entry name" value="GAF"/>
    <property type="match status" value="1"/>
</dbReference>
<dbReference type="GO" id="GO:0004673">
    <property type="term" value="F:protein histidine kinase activity"/>
    <property type="evidence" value="ECO:0007669"/>
    <property type="project" value="UniProtKB-EC"/>
</dbReference>